<gene>
    <name evidence="1" type="ORF">AOQ84DRAFT_374486</name>
</gene>
<evidence type="ECO:0000313" key="1">
    <source>
        <dbReference type="EMBL" id="OCL10894.1"/>
    </source>
</evidence>
<proteinExistence type="predicted"/>
<name>A0A8E2JVN1_9PEZI</name>
<sequence length="198" mass="22984">MRVDSLCPRCDEIFEIRMKPAMQPLFKRIRLLINLFKRVNGFAGHIQSVFDKAATESGEQWWEGSLVNEYDKEKMKKLERHLNLWWTQLKGVVEADFKRSWEHDEQAVILFELKKDARLEDDYVEPVVEDGQVMEEDFDGPWAVDAFYQRSGAPVDDFMKDLEMLALGAGLIGVEEFVIEDMAERLSECSKRAGTNTD</sequence>
<dbReference type="Proteomes" id="UP000250140">
    <property type="component" value="Unassembled WGS sequence"/>
</dbReference>
<reference evidence="1 2" key="1">
    <citation type="journal article" date="2016" name="Nat. Commun.">
        <title>Ectomycorrhizal ecology is imprinted in the genome of the dominant symbiotic fungus Cenococcum geophilum.</title>
        <authorList>
            <consortium name="DOE Joint Genome Institute"/>
            <person name="Peter M."/>
            <person name="Kohler A."/>
            <person name="Ohm R.A."/>
            <person name="Kuo A."/>
            <person name="Krutzmann J."/>
            <person name="Morin E."/>
            <person name="Arend M."/>
            <person name="Barry K.W."/>
            <person name="Binder M."/>
            <person name="Choi C."/>
            <person name="Clum A."/>
            <person name="Copeland A."/>
            <person name="Grisel N."/>
            <person name="Haridas S."/>
            <person name="Kipfer T."/>
            <person name="LaButti K."/>
            <person name="Lindquist E."/>
            <person name="Lipzen A."/>
            <person name="Maire R."/>
            <person name="Meier B."/>
            <person name="Mihaltcheva S."/>
            <person name="Molinier V."/>
            <person name="Murat C."/>
            <person name="Poggeler S."/>
            <person name="Quandt C.A."/>
            <person name="Sperisen C."/>
            <person name="Tritt A."/>
            <person name="Tisserant E."/>
            <person name="Crous P.W."/>
            <person name="Henrissat B."/>
            <person name="Nehls U."/>
            <person name="Egli S."/>
            <person name="Spatafora J.W."/>
            <person name="Grigoriev I.V."/>
            <person name="Martin F.M."/>
        </authorList>
    </citation>
    <scope>NUCLEOTIDE SEQUENCE [LARGE SCALE GENOMIC DNA]</scope>
    <source>
        <strain evidence="1 2">CBS 207.34</strain>
    </source>
</reference>
<dbReference type="EMBL" id="KV749142">
    <property type="protein sequence ID" value="OCL10894.1"/>
    <property type="molecule type" value="Genomic_DNA"/>
</dbReference>
<accession>A0A8E2JVN1</accession>
<evidence type="ECO:0000313" key="2">
    <source>
        <dbReference type="Proteomes" id="UP000250140"/>
    </source>
</evidence>
<protein>
    <submittedName>
        <fullName evidence="1">Uncharacterized protein</fullName>
    </submittedName>
</protein>
<keyword evidence="2" id="KW-1185">Reference proteome</keyword>
<organism evidence="1 2">
    <name type="scientific">Glonium stellatum</name>
    <dbReference type="NCBI Taxonomy" id="574774"/>
    <lineage>
        <taxon>Eukaryota</taxon>
        <taxon>Fungi</taxon>
        <taxon>Dikarya</taxon>
        <taxon>Ascomycota</taxon>
        <taxon>Pezizomycotina</taxon>
        <taxon>Dothideomycetes</taxon>
        <taxon>Pleosporomycetidae</taxon>
        <taxon>Gloniales</taxon>
        <taxon>Gloniaceae</taxon>
        <taxon>Glonium</taxon>
    </lineage>
</organism>
<dbReference type="AlphaFoldDB" id="A0A8E2JVN1"/>